<keyword evidence="3" id="KW-0812">Transmembrane</keyword>
<keyword evidence="5" id="KW-1185">Reference proteome</keyword>
<evidence type="ECO:0000313" key="4">
    <source>
        <dbReference type="EMBL" id="CAD8126220.1"/>
    </source>
</evidence>
<feature type="transmembrane region" description="Helical" evidence="3">
    <location>
        <begin position="7"/>
        <end position="27"/>
    </location>
</feature>
<organism evidence="4 5">
    <name type="scientific">Paramecium sonneborni</name>
    <dbReference type="NCBI Taxonomy" id="65129"/>
    <lineage>
        <taxon>Eukaryota</taxon>
        <taxon>Sar</taxon>
        <taxon>Alveolata</taxon>
        <taxon>Ciliophora</taxon>
        <taxon>Intramacronucleata</taxon>
        <taxon>Oligohymenophorea</taxon>
        <taxon>Peniculida</taxon>
        <taxon>Parameciidae</taxon>
        <taxon>Paramecium</taxon>
    </lineage>
</organism>
<feature type="transmembrane region" description="Helical" evidence="3">
    <location>
        <begin position="133"/>
        <end position="154"/>
    </location>
</feature>
<feature type="compositionally biased region" description="Basic and acidic residues" evidence="2">
    <location>
        <begin position="446"/>
        <end position="472"/>
    </location>
</feature>
<feature type="transmembrane region" description="Helical" evidence="3">
    <location>
        <begin position="329"/>
        <end position="350"/>
    </location>
</feature>
<dbReference type="PANTHER" id="PTHR23084:SF179">
    <property type="entry name" value="OS10G0565000 PROTEIN"/>
    <property type="match status" value="1"/>
</dbReference>
<protein>
    <submittedName>
        <fullName evidence="4">Uncharacterized protein</fullName>
    </submittedName>
</protein>
<feature type="compositionally biased region" description="Polar residues" evidence="2">
    <location>
        <begin position="473"/>
        <end position="483"/>
    </location>
</feature>
<dbReference type="EMBL" id="CAJJDN010000165">
    <property type="protein sequence ID" value="CAD8126220.1"/>
    <property type="molecule type" value="Genomic_DNA"/>
</dbReference>
<keyword evidence="1" id="KW-0677">Repeat</keyword>
<evidence type="ECO:0000256" key="2">
    <source>
        <dbReference type="SAM" id="MobiDB-lite"/>
    </source>
</evidence>
<reference evidence="4" key="1">
    <citation type="submission" date="2021-01" db="EMBL/GenBank/DDBJ databases">
        <authorList>
            <consortium name="Genoscope - CEA"/>
            <person name="William W."/>
        </authorList>
    </citation>
    <scope>NUCLEOTIDE SEQUENCE</scope>
</reference>
<dbReference type="InterPro" id="IPR011701">
    <property type="entry name" value="MFS"/>
</dbReference>
<dbReference type="InterPro" id="IPR003409">
    <property type="entry name" value="MORN"/>
</dbReference>
<dbReference type="SMART" id="SM00698">
    <property type="entry name" value="MORN"/>
    <property type="match status" value="9"/>
</dbReference>
<keyword evidence="3" id="KW-1133">Transmembrane helix</keyword>
<feature type="transmembrane region" description="Helical" evidence="3">
    <location>
        <begin position="239"/>
        <end position="260"/>
    </location>
</feature>
<dbReference type="AlphaFoldDB" id="A0A8S1RGY1"/>
<feature type="region of interest" description="Disordered" evidence="2">
    <location>
        <begin position="442"/>
        <end position="483"/>
    </location>
</feature>
<dbReference type="Pfam" id="PF07690">
    <property type="entry name" value="MFS_1"/>
    <property type="match status" value="1"/>
</dbReference>
<feature type="transmembrane region" description="Helical" evidence="3">
    <location>
        <begin position="303"/>
        <end position="323"/>
    </location>
</feature>
<evidence type="ECO:0000313" key="5">
    <source>
        <dbReference type="Proteomes" id="UP000692954"/>
    </source>
</evidence>
<feature type="transmembrane region" description="Helical" evidence="3">
    <location>
        <begin position="362"/>
        <end position="389"/>
    </location>
</feature>
<evidence type="ECO:0000256" key="3">
    <source>
        <dbReference type="SAM" id="Phobius"/>
    </source>
</evidence>
<name>A0A8S1RGY1_9CILI</name>
<feature type="transmembrane region" description="Helical" evidence="3">
    <location>
        <begin position="99"/>
        <end position="121"/>
    </location>
</feature>
<accession>A0A8S1RGY1</accession>
<dbReference type="GO" id="GO:0022857">
    <property type="term" value="F:transmembrane transporter activity"/>
    <property type="evidence" value="ECO:0007669"/>
    <property type="project" value="InterPro"/>
</dbReference>
<feature type="transmembrane region" description="Helical" evidence="3">
    <location>
        <begin position="47"/>
        <end position="70"/>
    </location>
</feature>
<feature type="transmembrane region" description="Helical" evidence="3">
    <location>
        <begin position="181"/>
        <end position="200"/>
    </location>
</feature>
<proteinExistence type="predicted"/>
<feature type="transmembrane region" description="Helical" evidence="3">
    <location>
        <begin position="395"/>
        <end position="414"/>
    </location>
</feature>
<feature type="transmembrane region" description="Helical" evidence="3">
    <location>
        <begin position="77"/>
        <end position="93"/>
    </location>
</feature>
<sequence>MWKGYLSIFGGFLTHLVTGAFYFWGNISINVSSYYRFNGYPDIETKTVSAVFPAIYFGIAVGSQFGIHLARRFGHKLVSVINMLCYCASMYAATYSNFYFFVFFQGLLPGVFIGIEYLIPVDNALKIFPQKKGMVTGLILCGFGFTPLVFNPILQKLLNPDNIYPVNGYYPEEVAQNLMKGLIFVTTIYLVLGLLGAFLMQSVKEKDDQNDETYNQNLIENDAQVSVNTQFEILKTKEFWLSTFQVFCLTGFGFILISHYKEYGFLHIKDDQFFSIVGMIGGFTNGLSRFLWSFLLDFINYKILVFINIIMAMLLAGTINLIADSKTLFMIWVVLTYLQYGGLYTLFPGICTKQFGKKFGPLAYNMAFNSIPFSNLTQFLLTLYFYQLFINGQLFYIYVGINFLALVIQVYILLNERQSKKLNIMGSCNCIPKKVGEEELQTQRGGSEHQIMDKEKQQDAQSFTHEDNKPANDESQQLVQSTKGIRKKLPRINMLNGGYYEGEWFNCMRDGFGLHNWADGGLYEGEWKNDKAEGKGKLVHGDGDVYEGQWANDMANGCGTYVHAGGAKYEGEWLNDQQHGKGVEVWPDGSKYEGMYTFGKKNGKGKLQFADNSIYEGEFLDNEISGFGKYTWNDGKTYTGNWLNNKMNGYGETIWPDGKSYKGYYLDDKKHGQGVFSWNNGKKYEGEWALGKQNGKGIIINETGERKAGIWENGRRIKIEGENDQTAEGET</sequence>
<dbReference type="Pfam" id="PF02493">
    <property type="entry name" value="MORN"/>
    <property type="match status" value="9"/>
</dbReference>
<dbReference type="Proteomes" id="UP000692954">
    <property type="component" value="Unassembled WGS sequence"/>
</dbReference>
<feature type="transmembrane region" description="Helical" evidence="3">
    <location>
        <begin position="272"/>
        <end position="291"/>
    </location>
</feature>
<keyword evidence="3" id="KW-0472">Membrane</keyword>
<comment type="caution">
    <text evidence="4">The sequence shown here is derived from an EMBL/GenBank/DDBJ whole genome shotgun (WGS) entry which is preliminary data.</text>
</comment>
<dbReference type="PANTHER" id="PTHR23084">
    <property type="entry name" value="PHOSPHATIDYLINOSITOL-4-PHOSPHATE 5-KINASE RELATED"/>
    <property type="match status" value="1"/>
</dbReference>
<dbReference type="OrthoDB" id="288785at2759"/>
<gene>
    <name evidence="4" type="ORF">PSON_ATCC_30995.1.T1650113</name>
</gene>
<evidence type="ECO:0000256" key="1">
    <source>
        <dbReference type="ARBA" id="ARBA00022737"/>
    </source>
</evidence>